<dbReference type="GO" id="GO:0019752">
    <property type="term" value="P:carboxylic acid metabolic process"/>
    <property type="evidence" value="ECO:0007669"/>
    <property type="project" value="UniProtKB-ARBA"/>
</dbReference>
<name>A0A1B3XP45_9BACI</name>
<evidence type="ECO:0000256" key="1">
    <source>
        <dbReference type="ARBA" id="ARBA00010211"/>
    </source>
</evidence>
<keyword evidence="4" id="KW-0413">Isomerase</keyword>
<evidence type="ECO:0000313" key="4">
    <source>
        <dbReference type="EMBL" id="AOH54979.1"/>
    </source>
</evidence>
<dbReference type="EMBL" id="CP017080">
    <property type="protein sequence ID" value="AOH54979.1"/>
    <property type="molecule type" value="Genomic_DNA"/>
</dbReference>
<dbReference type="InterPro" id="IPR051121">
    <property type="entry name" value="FAH"/>
</dbReference>
<dbReference type="PANTHER" id="PTHR42796:SF4">
    <property type="entry name" value="FUMARYLACETOACETATE HYDROLASE DOMAIN-CONTAINING PROTEIN 2A"/>
    <property type="match status" value="1"/>
</dbReference>
<feature type="domain" description="Fumarylacetoacetase-like C-terminal" evidence="3">
    <location>
        <begin position="87"/>
        <end position="293"/>
    </location>
</feature>
<dbReference type="STRING" id="264697.ABE28_011515"/>
<dbReference type="Gene3D" id="3.90.850.10">
    <property type="entry name" value="Fumarylacetoacetase-like, C-terminal domain"/>
    <property type="match status" value="1"/>
</dbReference>
<dbReference type="FunFam" id="3.90.850.10:FF:000002">
    <property type="entry name" value="2-hydroxyhepta-2,4-diene-1,7-dioate isomerase"/>
    <property type="match status" value="1"/>
</dbReference>
<dbReference type="Pfam" id="PF01557">
    <property type="entry name" value="FAA_hydrolase"/>
    <property type="match status" value="1"/>
</dbReference>
<keyword evidence="2" id="KW-0479">Metal-binding</keyword>
<organism evidence="4 5">
    <name type="scientific">Peribacillus muralis</name>
    <dbReference type="NCBI Taxonomy" id="264697"/>
    <lineage>
        <taxon>Bacteria</taxon>
        <taxon>Bacillati</taxon>
        <taxon>Bacillota</taxon>
        <taxon>Bacilli</taxon>
        <taxon>Bacillales</taxon>
        <taxon>Bacillaceae</taxon>
        <taxon>Peribacillus</taxon>
    </lineage>
</organism>
<accession>A0A1B3XP45</accession>
<comment type="similarity">
    <text evidence="1">Belongs to the FAH family.</text>
</comment>
<dbReference type="InterPro" id="IPR036663">
    <property type="entry name" value="Fumarylacetoacetase_C_sf"/>
</dbReference>
<dbReference type="GO" id="GO:0016853">
    <property type="term" value="F:isomerase activity"/>
    <property type="evidence" value="ECO:0007669"/>
    <property type="project" value="UniProtKB-KW"/>
</dbReference>
<dbReference type="AlphaFoldDB" id="A0A1B3XP45"/>
<dbReference type="InterPro" id="IPR011234">
    <property type="entry name" value="Fumarylacetoacetase-like_C"/>
</dbReference>
<evidence type="ECO:0000256" key="2">
    <source>
        <dbReference type="ARBA" id="ARBA00022723"/>
    </source>
</evidence>
<gene>
    <name evidence="4" type="ORF">ABE28_011515</name>
</gene>
<dbReference type="PANTHER" id="PTHR42796">
    <property type="entry name" value="FUMARYLACETOACETATE HYDROLASE DOMAIN-CONTAINING PROTEIN 2A-RELATED"/>
    <property type="match status" value="1"/>
</dbReference>
<dbReference type="RefSeq" id="WP_064465078.1">
    <property type="nucleotide sequence ID" value="NZ_CP017080.1"/>
</dbReference>
<reference evidence="4 5" key="1">
    <citation type="submission" date="2016-08" db="EMBL/GenBank/DDBJ databases">
        <title>Complete genome sequence of Bacillus muralis G25-68, a strain with toxicity to nematodes.</title>
        <authorList>
            <person name="Zheng Z."/>
        </authorList>
    </citation>
    <scope>NUCLEOTIDE SEQUENCE [LARGE SCALE GENOMIC DNA]</scope>
    <source>
        <strain evidence="4 5">G25-68</strain>
    </source>
</reference>
<sequence>MKLLTFKENGQLKVGIKTNHGVLHIEKTAVLFNVEFPNKIEEIINDSVRWIPLLESLIKQAAANYKEGLFMEENDLIYGPAVPRPGKIICVGLNYKKHAEESNMPLPDFPILFNKYNNTIAAANEVINLPLNSKENDYEAELAIVIGKQTKNVGQDEALNYVFGYCNSNDLSSRDLQFRTHQWLLGKSCDGFCPVGPYLVTSTEVGDPNQLTIKATVNGKVRQNSNTSDMIFKCNEIVSYISEHMTLNPGDIILTGTPEGVIFGYREDQRIYLKDGDQVTIEIEKLGALTNKFKIEAPKKMSVH</sequence>
<dbReference type="SUPFAM" id="SSF56529">
    <property type="entry name" value="FAH"/>
    <property type="match status" value="1"/>
</dbReference>
<protein>
    <submittedName>
        <fullName evidence="4">5-carboxymethyl-2-hydroxymuconate isomerase</fullName>
    </submittedName>
</protein>
<dbReference type="KEGG" id="bmur:ABE28_011515"/>
<proteinExistence type="inferred from homology"/>
<dbReference type="GO" id="GO:0046872">
    <property type="term" value="F:metal ion binding"/>
    <property type="evidence" value="ECO:0007669"/>
    <property type="project" value="UniProtKB-KW"/>
</dbReference>
<evidence type="ECO:0000313" key="5">
    <source>
        <dbReference type="Proteomes" id="UP000077926"/>
    </source>
</evidence>
<keyword evidence="5" id="KW-1185">Reference proteome</keyword>
<dbReference type="Proteomes" id="UP000077926">
    <property type="component" value="Chromosome"/>
</dbReference>
<evidence type="ECO:0000259" key="3">
    <source>
        <dbReference type="Pfam" id="PF01557"/>
    </source>
</evidence>
<dbReference type="OrthoDB" id="9805307at2"/>